<evidence type="ECO:0000313" key="3">
    <source>
        <dbReference type="Proteomes" id="UP000805085"/>
    </source>
</evidence>
<dbReference type="GO" id="GO:0016787">
    <property type="term" value="F:hydrolase activity"/>
    <property type="evidence" value="ECO:0007669"/>
    <property type="project" value="UniProtKB-KW"/>
</dbReference>
<dbReference type="PANTHER" id="PTHR43798">
    <property type="entry name" value="MONOACYLGLYCEROL LIPASE"/>
    <property type="match status" value="1"/>
</dbReference>
<evidence type="ECO:0000313" key="2">
    <source>
        <dbReference type="EMBL" id="NRD22329.1"/>
    </source>
</evidence>
<dbReference type="Proteomes" id="UP000805085">
    <property type="component" value="Unassembled WGS sequence"/>
</dbReference>
<organism evidence="2 3">
    <name type="scientific">Winogradskyella litoriviva</name>
    <dbReference type="NCBI Taxonomy" id="1220182"/>
    <lineage>
        <taxon>Bacteria</taxon>
        <taxon>Pseudomonadati</taxon>
        <taxon>Bacteroidota</taxon>
        <taxon>Flavobacteriia</taxon>
        <taxon>Flavobacteriales</taxon>
        <taxon>Flavobacteriaceae</taxon>
        <taxon>Winogradskyella</taxon>
    </lineage>
</organism>
<reference evidence="2 3" key="1">
    <citation type="journal article" date="2015" name="Int. J. Syst. Evol. Microbiol.">
        <title>Winogradskyella litoriviva sp. nov., isolated from coastal seawater.</title>
        <authorList>
            <person name="Nedashkovskaya O.I."/>
            <person name="Kukhlevskiy A.D."/>
            <person name="Zhukova N.V."/>
            <person name="Kim S.J."/>
            <person name="Rhee S.K."/>
            <person name="Mikhailov V.V."/>
        </authorList>
    </citation>
    <scope>NUCLEOTIDE SEQUENCE [LARGE SCALE GENOMIC DNA]</scope>
    <source>
        <strain evidence="2 3">KMM6491</strain>
    </source>
</reference>
<comment type="caution">
    <text evidence="2">The sequence shown here is derived from an EMBL/GenBank/DDBJ whole genome shotgun (WGS) entry which is preliminary data.</text>
</comment>
<keyword evidence="2" id="KW-0378">Hydrolase</keyword>
<gene>
    <name evidence="2" type="ORF">HNV10_03695</name>
</gene>
<dbReference type="SUPFAM" id="SSF53474">
    <property type="entry name" value="alpha/beta-Hydrolases"/>
    <property type="match status" value="1"/>
</dbReference>
<dbReference type="InterPro" id="IPR000073">
    <property type="entry name" value="AB_hydrolase_1"/>
</dbReference>
<evidence type="ECO:0000259" key="1">
    <source>
        <dbReference type="Pfam" id="PF00561"/>
    </source>
</evidence>
<name>A0ABX2E256_9FLAO</name>
<dbReference type="Gene3D" id="3.40.50.1820">
    <property type="entry name" value="alpha/beta hydrolase"/>
    <property type="match status" value="1"/>
</dbReference>
<keyword evidence="3" id="KW-1185">Reference proteome</keyword>
<proteinExistence type="predicted"/>
<dbReference type="EMBL" id="JABRWQ010000001">
    <property type="protein sequence ID" value="NRD22329.1"/>
    <property type="molecule type" value="Genomic_DNA"/>
</dbReference>
<dbReference type="PRINTS" id="PR00111">
    <property type="entry name" value="ABHYDROLASE"/>
</dbReference>
<feature type="domain" description="AB hydrolase-1" evidence="1">
    <location>
        <begin position="20"/>
        <end position="244"/>
    </location>
</feature>
<sequence length="258" mass="29620">MIINYKNSKIHYTKTGKGETIVLLHGFLESLEMWNDFVPHLAKKHQVICVDLLGHGKTDCIGYVHTMEDMAASVYEVLKFNKVKTAHFIGHSMGGYVSLAFAEKHPEFFKGLCLLNSSYDADDNERKLIRSRACKMAKMNYKVLVNMSFSNLFTEESKRKFENEYNKALQLALQTPIQGYIAAQEGMTLRPNRFELFKNLNAKKLIIIGKKDGLINSKQVINEIKESNIEYVEFSEGHMSSIENKSELSYTLLRFIEK</sequence>
<dbReference type="InterPro" id="IPR050266">
    <property type="entry name" value="AB_hydrolase_sf"/>
</dbReference>
<dbReference type="InterPro" id="IPR029058">
    <property type="entry name" value="AB_hydrolase_fold"/>
</dbReference>
<dbReference type="Pfam" id="PF00561">
    <property type="entry name" value="Abhydrolase_1"/>
    <property type="match status" value="1"/>
</dbReference>
<protein>
    <submittedName>
        <fullName evidence="2">Alpha/beta hydrolase</fullName>
    </submittedName>
</protein>
<accession>A0ABX2E256</accession>